<evidence type="ECO:0000313" key="3">
    <source>
        <dbReference type="Proteomes" id="UP000592180"/>
    </source>
</evidence>
<keyword evidence="3" id="KW-1185">Reference proteome</keyword>
<protein>
    <recommendedName>
        <fullName evidence="1">DUF8202 domain-containing protein</fullName>
    </recommendedName>
</protein>
<dbReference type="RefSeq" id="WP_184190649.1">
    <property type="nucleotide sequence ID" value="NZ_JACHLE010000004.1"/>
</dbReference>
<evidence type="ECO:0000259" key="1">
    <source>
        <dbReference type="Pfam" id="PF26628"/>
    </source>
</evidence>
<feature type="domain" description="DUF8202" evidence="1">
    <location>
        <begin position="688"/>
        <end position="861"/>
    </location>
</feature>
<proteinExistence type="predicted"/>
<reference evidence="2 3" key="1">
    <citation type="submission" date="2020-08" db="EMBL/GenBank/DDBJ databases">
        <title>Functional genomics of gut bacteria from endangered species of beetles.</title>
        <authorList>
            <person name="Carlos-Shanley C."/>
        </authorList>
    </citation>
    <scope>NUCLEOTIDE SEQUENCE [LARGE SCALE GENOMIC DNA]</scope>
    <source>
        <strain evidence="2 3">S00151</strain>
    </source>
</reference>
<organism evidence="2 3">
    <name type="scientific">Chryseobacterium defluvii</name>
    <dbReference type="NCBI Taxonomy" id="160396"/>
    <lineage>
        <taxon>Bacteria</taxon>
        <taxon>Pseudomonadati</taxon>
        <taxon>Bacteroidota</taxon>
        <taxon>Flavobacteriia</taxon>
        <taxon>Flavobacteriales</taxon>
        <taxon>Weeksellaceae</taxon>
        <taxon>Chryseobacterium group</taxon>
        <taxon>Chryseobacterium</taxon>
    </lineage>
</organism>
<sequence>MRADDKVKDNVSFIANANYLGTAANALYINGTNATTGVSNTATYSNDALQIGGRSGSESLRGIVAEVINYDGTVSLSDIQKIESYLAIKYGIGIGHDYISGSGTTLYNSDGSGSTYGFDNNIIGIGREDASELYQKQSVANERGDIIIISNNGTLAVDNANNTSTLNNGDFFVTGNNGGSLMGTLSLPSGLTGVNRILTRRWMGRVTGTLMPPTLLRFDPLRINNLVSGAQAYLIVADDAAFTTNVQQIPATLNGSYYDAVYSFSGIKYYTLAWQNPVTPTAPTGSNLLANGDFSNDYTGWTTDYSITSGTNGVIISNAPPATPTYWTYPSGSTPSGGKYLVINGANDYRVAYRQTVPVTPDTAYNIGMYISNVNGNNANMGVYINGVKIGETGALPSTYVWRQYSWQYDVPPGIVSVIMEFRAEYSAASGNDFAIDDISFIKKNSTTANVDKAPGGVTNGLLVWHKADTGVTASGTNVSSWLNMPDGTFATNDGLLQHTPRLMAANSNNYNFNPYLDFVQVIGYGDTNFLANTGTINYSQYSTNSTGYWSPTGTKSLTAFFSMKYPINDIGTIFSISESGKTGGEAFDSGELATFSQFTLTGGLNGLSTPANGQSIFEHKLVDETSDRRYFYQNLNLLNTSNLTVTIGNGGYLIGSDQSTYFSGNNRSFRGTINEVIGYDTNMSAGEEHRIRSYLAVKNGITLAEDYIASDASTISWTHAANSAYSNNVTGIGRDDFTDLHQRISTSASAVNRLVISTNSDFITANTSANHTDISADKKFLIMGDNGQAYNNMTNVTISGQAFARSNKIWKAQDTGDMGCINLRFNMTGAAILGSGLKWYVIVADDAAFTTNVRVTQIDPVSGYISAPVRFNNANSSNNYVTLAQSVPIAAQPQGPILPFKDVAVSLQSDWLPSATNTYLEVYAKSQGFVVTRINGTSNIASPIEGMLIFDTSDSKFKIYNGTVWREFKDFSGSIGSGSLCF</sequence>
<gene>
    <name evidence="2" type="ORF">HNP38_002903</name>
</gene>
<evidence type="ECO:0000313" key="2">
    <source>
        <dbReference type="EMBL" id="MBB4807597.1"/>
    </source>
</evidence>
<feature type="domain" description="DUF8202" evidence="1">
    <location>
        <begin position="79"/>
        <end position="256"/>
    </location>
</feature>
<dbReference type="Proteomes" id="UP000592180">
    <property type="component" value="Unassembled WGS sequence"/>
</dbReference>
<dbReference type="EMBL" id="JACHLE010000004">
    <property type="protein sequence ID" value="MBB4807597.1"/>
    <property type="molecule type" value="Genomic_DNA"/>
</dbReference>
<comment type="caution">
    <text evidence="2">The sequence shown here is derived from an EMBL/GenBank/DDBJ whole genome shotgun (WGS) entry which is preliminary data.</text>
</comment>
<name>A0A840KI31_9FLAO</name>
<dbReference type="AlphaFoldDB" id="A0A840KI31"/>
<accession>A0A840KI31</accession>
<dbReference type="InterPro" id="IPR058515">
    <property type="entry name" value="DUF8202"/>
</dbReference>
<dbReference type="Gene3D" id="2.60.120.260">
    <property type="entry name" value="Galactose-binding domain-like"/>
    <property type="match status" value="1"/>
</dbReference>
<dbReference type="Pfam" id="PF26628">
    <property type="entry name" value="DUF8202"/>
    <property type="match status" value="2"/>
</dbReference>